<dbReference type="EMBL" id="JAGQHR010000813">
    <property type="protein sequence ID" value="MCA9729716.1"/>
    <property type="molecule type" value="Genomic_DNA"/>
</dbReference>
<dbReference type="Proteomes" id="UP000697710">
    <property type="component" value="Unassembled WGS sequence"/>
</dbReference>
<organism evidence="1 2">
    <name type="scientific">Eiseniibacteriota bacterium</name>
    <dbReference type="NCBI Taxonomy" id="2212470"/>
    <lineage>
        <taxon>Bacteria</taxon>
        <taxon>Candidatus Eiseniibacteriota</taxon>
    </lineage>
</organism>
<dbReference type="AlphaFoldDB" id="A0A956RQF3"/>
<sequence>MRMDLPVDEEAALDAPSDEDLAACETFASTCHPDCIACRPRSLRGLGLVFRLAPDGSAIARFPCDPGFQGYPDRLHGGIIATLLDAAMTHRLFASKIRAYTARMDLR</sequence>
<protein>
    <recommendedName>
        <fullName evidence="3">PaaI family thioesterase</fullName>
    </recommendedName>
</protein>
<accession>A0A956RQF3</accession>
<reference evidence="1" key="1">
    <citation type="submission" date="2020-04" db="EMBL/GenBank/DDBJ databases">
        <authorList>
            <person name="Zhang T."/>
        </authorList>
    </citation>
    <scope>NUCLEOTIDE SEQUENCE</scope>
    <source>
        <strain evidence="1">HKST-UBA01</strain>
    </source>
</reference>
<comment type="caution">
    <text evidence="1">The sequence shown here is derived from an EMBL/GenBank/DDBJ whole genome shotgun (WGS) entry which is preliminary data.</text>
</comment>
<reference evidence="1" key="2">
    <citation type="journal article" date="2021" name="Microbiome">
        <title>Successional dynamics and alternative stable states in a saline activated sludge microbial community over 9 years.</title>
        <authorList>
            <person name="Wang Y."/>
            <person name="Ye J."/>
            <person name="Ju F."/>
            <person name="Liu L."/>
            <person name="Boyd J.A."/>
            <person name="Deng Y."/>
            <person name="Parks D.H."/>
            <person name="Jiang X."/>
            <person name="Yin X."/>
            <person name="Woodcroft B.J."/>
            <person name="Tyson G.W."/>
            <person name="Hugenholtz P."/>
            <person name="Polz M.F."/>
            <person name="Zhang T."/>
        </authorList>
    </citation>
    <scope>NUCLEOTIDE SEQUENCE</scope>
    <source>
        <strain evidence="1">HKST-UBA01</strain>
    </source>
</reference>
<evidence type="ECO:0000313" key="2">
    <source>
        <dbReference type="Proteomes" id="UP000697710"/>
    </source>
</evidence>
<dbReference type="Gene3D" id="3.10.129.10">
    <property type="entry name" value="Hotdog Thioesterase"/>
    <property type="match status" value="1"/>
</dbReference>
<dbReference type="InterPro" id="IPR029069">
    <property type="entry name" value="HotDog_dom_sf"/>
</dbReference>
<dbReference type="SUPFAM" id="SSF54637">
    <property type="entry name" value="Thioesterase/thiol ester dehydrase-isomerase"/>
    <property type="match status" value="1"/>
</dbReference>
<evidence type="ECO:0000313" key="1">
    <source>
        <dbReference type="EMBL" id="MCA9729716.1"/>
    </source>
</evidence>
<feature type="non-terminal residue" evidence="1">
    <location>
        <position position="107"/>
    </location>
</feature>
<evidence type="ECO:0008006" key="3">
    <source>
        <dbReference type="Google" id="ProtNLM"/>
    </source>
</evidence>
<name>A0A956RQF3_UNCEI</name>
<proteinExistence type="predicted"/>
<gene>
    <name evidence="1" type="ORF">KC729_18685</name>
</gene>